<dbReference type="PANTHER" id="PTHR34070:SF1">
    <property type="entry name" value="DNA ALKYLATION REPAIR PROTEIN"/>
    <property type="match status" value="1"/>
</dbReference>
<dbReference type="Pfam" id="PF08713">
    <property type="entry name" value="DNA_alkylation"/>
    <property type="match status" value="1"/>
</dbReference>
<accession>A0A3E4MU65</accession>
<dbReference type="PANTHER" id="PTHR34070">
    <property type="entry name" value="ARMADILLO-TYPE FOLD"/>
    <property type="match status" value="1"/>
</dbReference>
<dbReference type="InterPro" id="IPR014825">
    <property type="entry name" value="DNA_alkylation"/>
</dbReference>
<organism evidence="1 2">
    <name type="scientific">Phocaeicola plebeius</name>
    <dbReference type="NCBI Taxonomy" id="310297"/>
    <lineage>
        <taxon>Bacteria</taxon>
        <taxon>Pseudomonadati</taxon>
        <taxon>Bacteroidota</taxon>
        <taxon>Bacteroidia</taxon>
        <taxon>Bacteroidales</taxon>
        <taxon>Bacteroidaceae</taxon>
        <taxon>Phocaeicola</taxon>
    </lineage>
</organism>
<dbReference type="EMBL" id="QSQT01000024">
    <property type="protein sequence ID" value="RGK53303.1"/>
    <property type="molecule type" value="Genomic_DNA"/>
</dbReference>
<protein>
    <submittedName>
        <fullName evidence="1">DNA alkylation repair protein</fullName>
    </submittedName>
</protein>
<proteinExistence type="predicted"/>
<dbReference type="Proteomes" id="UP000260862">
    <property type="component" value="Unassembled WGS sequence"/>
</dbReference>
<evidence type="ECO:0000313" key="1">
    <source>
        <dbReference type="EMBL" id="RGK53303.1"/>
    </source>
</evidence>
<dbReference type="RefSeq" id="WP_117673587.1">
    <property type="nucleotide sequence ID" value="NZ_CABOGR010000024.1"/>
</dbReference>
<dbReference type="AlphaFoldDB" id="A0A3E4MU65"/>
<keyword evidence="2" id="KW-1185">Reference proteome</keyword>
<gene>
    <name evidence="1" type="ORF">DXD04_12415</name>
</gene>
<sequence>MEEFRLDGLTVKEHLLILAEDGNRKFTEGLHPGVEHVLGIRLPALRKLAARIAKADWERYFDTADGFYMEERMLQGMVLGCIRPDEDVEVYLHRVTRFVWIINSWSVCDTFKFGGGKAFIRRNEARLWEYLKEWMKASGEYEVRFGVVMGMSYFLDEAHLEEYLSLLDGIRHEGYYVRMAVAWALSFCFVKFPEQTMAFLRHCHLDDFTFRKTIQKIGESYRVSEDMKKAVKALKR</sequence>
<comment type="caution">
    <text evidence="1">The sequence shown here is derived from an EMBL/GenBank/DDBJ whole genome shotgun (WGS) entry which is preliminary data.</text>
</comment>
<dbReference type="CDD" id="cd06561">
    <property type="entry name" value="AlkD_like"/>
    <property type="match status" value="1"/>
</dbReference>
<dbReference type="SUPFAM" id="SSF48371">
    <property type="entry name" value="ARM repeat"/>
    <property type="match status" value="1"/>
</dbReference>
<evidence type="ECO:0000313" key="2">
    <source>
        <dbReference type="Proteomes" id="UP000260862"/>
    </source>
</evidence>
<dbReference type="InterPro" id="IPR016024">
    <property type="entry name" value="ARM-type_fold"/>
</dbReference>
<reference evidence="1 2" key="1">
    <citation type="submission" date="2018-08" db="EMBL/GenBank/DDBJ databases">
        <title>A genome reference for cultivated species of the human gut microbiota.</title>
        <authorList>
            <person name="Zou Y."/>
            <person name="Xue W."/>
            <person name="Luo G."/>
        </authorList>
    </citation>
    <scope>NUCLEOTIDE SEQUENCE [LARGE SCALE GENOMIC DNA]</scope>
    <source>
        <strain evidence="1 2">TF10-3AC</strain>
    </source>
</reference>
<name>A0A3E4MU65_9BACT</name>
<dbReference type="Gene3D" id="1.25.10.90">
    <property type="match status" value="1"/>
</dbReference>